<keyword evidence="3" id="KW-1185">Reference proteome</keyword>
<sequence length="216" mass="24158">MAEKKPKDGAYAPNWRPDFRDNDALPDVKAVRTNFLVNFVALALAILSVGWFGYTEFQGMTIQSQIEDLQAGINSESAKNRTNLKDSSAFAKESPKAEDLVAFYKGYEYPLDVLMQLSSSRPETIALQSITLGKGSRNAGTQKRPNIVYSPQYTLRGVLKGDNVEALQELDEYKIILQELELFSERLKSIDVSVPKRNQTLGLFEFTIVINLNEAA</sequence>
<dbReference type="Proteomes" id="UP000642829">
    <property type="component" value="Unassembled WGS sequence"/>
</dbReference>
<keyword evidence="1" id="KW-0472">Membrane</keyword>
<comment type="caution">
    <text evidence="2">The sequence shown here is derived from an EMBL/GenBank/DDBJ whole genome shotgun (WGS) entry which is preliminary data.</text>
</comment>
<evidence type="ECO:0000313" key="2">
    <source>
        <dbReference type="EMBL" id="GHB94254.1"/>
    </source>
</evidence>
<reference evidence="2" key="1">
    <citation type="journal article" date="2014" name="Int. J. Syst. Evol. Microbiol.">
        <title>Complete genome sequence of Corynebacterium casei LMG S-19264T (=DSM 44701T), isolated from a smear-ripened cheese.</title>
        <authorList>
            <consortium name="US DOE Joint Genome Institute (JGI-PGF)"/>
            <person name="Walter F."/>
            <person name="Albersmeier A."/>
            <person name="Kalinowski J."/>
            <person name="Ruckert C."/>
        </authorList>
    </citation>
    <scope>NUCLEOTIDE SEQUENCE</scope>
    <source>
        <strain evidence="2">KCTC 12870</strain>
    </source>
</reference>
<reference evidence="2" key="2">
    <citation type="submission" date="2020-09" db="EMBL/GenBank/DDBJ databases">
        <authorList>
            <person name="Sun Q."/>
            <person name="Kim S."/>
        </authorList>
    </citation>
    <scope>NUCLEOTIDE SEQUENCE</scope>
    <source>
        <strain evidence="2">KCTC 12870</strain>
    </source>
</reference>
<evidence type="ECO:0000256" key="1">
    <source>
        <dbReference type="SAM" id="Phobius"/>
    </source>
</evidence>
<gene>
    <name evidence="2" type="ORF">GCM10007047_07410</name>
</gene>
<name>A0A8J3DFA8_9BACT</name>
<keyword evidence="1" id="KW-1133">Transmembrane helix</keyword>
<dbReference type="EMBL" id="BMXG01000003">
    <property type="protein sequence ID" value="GHB94254.1"/>
    <property type="molecule type" value="Genomic_DNA"/>
</dbReference>
<feature type="transmembrane region" description="Helical" evidence="1">
    <location>
        <begin position="35"/>
        <end position="54"/>
    </location>
</feature>
<accession>A0A8J3DFA8</accession>
<evidence type="ECO:0000313" key="3">
    <source>
        <dbReference type="Proteomes" id="UP000642829"/>
    </source>
</evidence>
<dbReference type="AlphaFoldDB" id="A0A8J3DFA8"/>
<organism evidence="2 3">
    <name type="scientific">Cerasicoccus arenae</name>
    <dbReference type="NCBI Taxonomy" id="424488"/>
    <lineage>
        <taxon>Bacteria</taxon>
        <taxon>Pseudomonadati</taxon>
        <taxon>Verrucomicrobiota</taxon>
        <taxon>Opitutia</taxon>
        <taxon>Puniceicoccales</taxon>
        <taxon>Cerasicoccaceae</taxon>
        <taxon>Cerasicoccus</taxon>
    </lineage>
</organism>
<protein>
    <submittedName>
        <fullName evidence="2">Uncharacterized protein</fullName>
    </submittedName>
</protein>
<keyword evidence="1" id="KW-0812">Transmembrane</keyword>
<proteinExistence type="predicted"/>
<dbReference type="RefSeq" id="WP_189511997.1">
    <property type="nucleotide sequence ID" value="NZ_BMXG01000003.1"/>
</dbReference>